<keyword evidence="2" id="KW-1185">Reference proteome</keyword>
<dbReference type="RefSeq" id="WP_224476902.1">
    <property type="nucleotide sequence ID" value="NZ_JAIUJS010000001.1"/>
</dbReference>
<dbReference type="EMBL" id="JAIUJS010000001">
    <property type="protein sequence ID" value="MCA0151959.1"/>
    <property type="molecule type" value="Genomic_DNA"/>
</dbReference>
<comment type="caution">
    <text evidence="1">The sequence shown here is derived from an EMBL/GenBank/DDBJ whole genome shotgun (WGS) entry which is preliminary data.</text>
</comment>
<gene>
    <name evidence="1" type="ORF">LBV24_01945</name>
</gene>
<dbReference type="Proteomes" id="UP001198402">
    <property type="component" value="Unassembled WGS sequence"/>
</dbReference>
<dbReference type="PROSITE" id="PS51257">
    <property type="entry name" value="PROKAR_LIPOPROTEIN"/>
    <property type="match status" value="1"/>
</dbReference>
<proteinExistence type="predicted"/>
<protein>
    <submittedName>
        <fullName evidence="1">Gluconate 2-dehydrogenase subunit 3 family protein</fullName>
    </submittedName>
</protein>
<evidence type="ECO:0000313" key="2">
    <source>
        <dbReference type="Proteomes" id="UP001198402"/>
    </source>
</evidence>
<sequence>MKRRDAIKGLGLSFGALLVGSSALSLLQSCSKETGPIWEPVYFDKNQTQLLNKITDIILPKTVDSPSATEVNVPQFIDKFVKEVYEVEAQDVFKQGFTNLCNVLLKNTALEDLNDVKTEDIETVLAQTLKISKEEEKIFWESFEEAIQNEKPISDEMASYVALNDIRGLCIFAYTNSETVGKEILVYKPVPGKQEGCIDLSETDGKAYSLFW</sequence>
<reference evidence="2" key="1">
    <citation type="submission" date="2023-07" db="EMBL/GenBank/DDBJ databases">
        <authorList>
            <person name="Yue Y."/>
        </authorList>
    </citation>
    <scope>NUCLEOTIDE SEQUENCE [LARGE SCALE GENOMIC DNA]</scope>
    <source>
        <strain evidence="2">2Y89</strain>
    </source>
</reference>
<dbReference type="Pfam" id="PF13618">
    <property type="entry name" value="Gluconate_2-dh3"/>
    <property type="match status" value="1"/>
</dbReference>
<accession>A0ABS7XWC7</accession>
<name>A0ABS7XWC7_9FLAO</name>
<organism evidence="1 2">
    <name type="scientific">Winogradskyella vincentii</name>
    <dbReference type="NCBI Taxonomy" id="2877122"/>
    <lineage>
        <taxon>Bacteria</taxon>
        <taxon>Pseudomonadati</taxon>
        <taxon>Bacteroidota</taxon>
        <taxon>Flavobacteriia</taxon>
        <taxon>Flavobacteriales</taxon>
        <taxon>Flavobacteriaceae</taxon>
        <taxon>Winogradskyella</taxon>
    </lineage>
</organism>
<evidence type="ECO:0000313" key="1">
    <source>
        <dbReference type="EMBL" id="MCA0151959.1"/>
    </source>
</evidence>
<dbReference type="InterPro" id="IPR027056">
    <property type="entry name" value="Gluconate_2DH_su3"/>
</dbReference>